<organism evidence="3 4">
    <name type="scientific">Mythimna separata</name>
    <name type="common">Oriental armyworm</name>
    <name type="synonym">Pseudaletia separata</name>
    <dbReference type="NCBI Taxonomy" id="271217"/>
    <lineage>
        <taxon>Eukaryota</taxon>
        <taxon>Metazoa</taxon>
        <taxon>Ecdysozoa</taxon>
        <taxon>Arthropoda</taxon>
        <taxon>Hexapoda</taxon>
        <taxon>Insecta</taxon>
        <taxon>Pterygota</taxon>
        <taxon>Neoptera</taxon>
        <taxon>Endopterygota</taxon>
        <taxon>Lepidoptera</taxon>
        <taxon>Glossata</taxon>
        <taxon>Ditrysia</taxon>
        <taxon>Noctuoidea</taxon>
        <taxon>Noctuidae</taxon>
        <taxon>Noctuinae</taxon>
        <taxon>Hadenini</taxon>
        <taxon>Mythimna</taxon>
    </lineage>
</organism>
<keyword evidence="2" id="KW-0175">Coiled coil</keyword>
<keyword evidence="1" id="KW-0158">Chromosome</keyword>
<keyword evidence="1" id="KW-0131">Cell cycle</keyword>
<comment type="caution">
    <text evidence="3">The sequence shown here is derived from an EMBL/GenBank/DDBJ whole genome shotgun (WGS) entry which is preliminary data.</text>
</comment>
<comment type="similarity">
    <text evidence="1">Belongs to the SPC24 family.</text>
</comment>
<evidence type="ECO:0000313" key="3">
    <source>
        <dbReference type="EMBL" id="KAJ8704141.1"/>
    </source>
</evidence>
<dbReference type="EMBL" id="JARGEI010000032">
    <property type="protein sequence ID" value="KAJ8704141.1"/>
    <property type="molecule type" value="Genomic_DNA"/>
</dbReference>
<protein>
    <recommendedName>
        <fullName evidence="1">Kinetochore protein Spc24</fullName>
    </recommendedName>
</protein>
<comment type="subcellular location">
    <subcellularLocation>
        <location evidence="1">Nucleus</location>
    </subcellularLocation>
    <subcellularLocation>
        <location evidence="1">Chromosome</location>
        <location evidence="1">Centromere</location>
        <location evidence="1">Kinetochore</location>
    </subcellularLocation>
</comment>
<reference evidence="3" key="1">
    <citation type="submission" date="2023-03" db="EMBL/GenBank/DDBJ databases">
        <title>Chromosome-level genomes of two armyworms, Mythimna separata and Mythimna loreyi, provide insights into the biosynthesis and reception of sex pheromones.</title>
        <authorList>
            <person name="Zhao H."/>
        </authorList>
    </citation>
    <scope>NUCLEOTIDE SEQUENCE</scope>
    <source>
        <strain evidence="3">BeijingLab</strain>
        <tissue evidence="3">Pupa</tissue>
    </source>
</reference>
<dbReference type="GO" id="GO:0051301">
    <property type="term" value="P:cell division"/>
    <property type="evidence" value="ECO:0007669"/>
    <property type="project" value="UniProtKB-UniRule"/>
</dbReference>
<dbReference type="Pfam" id="PF08286">
    <property type="entry name" value="Spc24"/>
    <property type="match status" value="1"/>
</dbReference>
<evidence type="ECO:0000313" key="4">
    <source>
        <dbReference type="Proteomes" id="UP001231518"/>
    </source>
</evidence>
<keyword evidence="1" id="KW-0995">Kinetochore</keyword>
<dbReference type="Gene3D" id="3.30.160.570">
    <property type="entry name" value="Ncd80 complex, Spc24 subunit"/>
    <property type="match status" value="1"/>
</dbReference>
<accession>A0AAD8DKF9</accession>
<dbReference type="InterPro" id="IPR013252">
    <property type="entry name" value="Ndc80_Spc24"/>
</dbReference>
<comment type="subunit">
    <text evidence="1">Component of the NDC80 complex.</text>
</comment>
<dbReference type="AlphaFoldDB" id="A0AAD8DKF9"/>
<keyword evidence="4" id="KW-1185">Reference proteome</keyword>
<keyword evidence="1" id="KW-0132">Cell division</keyword>
<dbReference type="GO" id="GO:0000776">
    <property type="term" value="C:kinetochore"/>
    <property type="evidence" value="ECO:0007669"/>
    <property type="project" value="UniProtKB-KW"/>
</dbReference>
<evidence type="ECO:0000256" key="2">
    <source>
        <dbReference type="SAM" id="Coils"/>
    </source>
</evidence>
<dbReference type="Proteomes" id="UP001231518">
    <property type="component" value="Chromosome 31"/>
</dbReference>
<name>A0AAD8DKF9_MYTSE</name>
<proteinExistence type="inferred from homology"/>
<gene>
    <name evidence="3" type="ORF">PYW07_013435</name>
</gene>
<comment type="function">
    <text evidence="1">Acts as a component of the essential kinetochore-associated NDC80 complex, which is required for chromosome segregation and spindle checkpoint activity.</text>
</comment>
<keyword evidence="1" id="KW-0539">Nucleus</keyword>
<keyword evidence="1" id="KW-0498">Mitosis</keyword>
<keyword evidence="1" id="KW-0137">Centromere</keyword>
<dbReference type="GO" id="GO:0005634">
    <property type="term" value="C:nucleus"/>
    <property type="evidence" value="ECO:0007669"/>
    <property type="project" value="UniProtKB-SubCell"/>
</dbReference>
<feature type="coiled-coil region" evidence="2">
    <location>
        <begin position="14"/>
        <end position="106"/>
    </location>
</feature>
<evidence type="ECO:0000256" key="1">
    <source>
        <dbReference type="RuleBase" id="RU368011"/>
    </source>
</evidence>
<sequence length="181" mass="20736">MVSESKETWFLDIVEKLDDFCKRVDEKIEKEQQQMKACKKKTELETKLAQEMKLNNELNERLSELSRRGSELERVCATFESHLTIADSDRNRLDNAKETYQLAKELTGIRWDFSAPPNVAKGYIKSEARKLLQPIELDFSNGADSGALWSLLQSTAAPGWPFATDKENRPLNEADKIKQVV</sequence>